<dbReference type="STRING" id="4999.A0A1Y1UKA0"/>
<organism evidence="2 3">
    <name type="scientific">Kockovaella imperatae</name>
    <dbReference type="NCBI Taxonomy" id="4999"/>
    <lineage>
        <taxon>Eukaryota</taxon>
        <taxon>Fungi</taxon>
        <taxon>Dikarya</taxon>
        <taxon>Basidiomycota</taxon>
        <taxon>Agaricomycotina</taxon>
        <taxon>Tremellomycetes</taxon>
        <taxon>Tremellales</taxon>
        <taxon>Cuniculitremaceae</taxon>
        <taxon>Kockovaella</taxon>
    </lineage>
</organism>
<sequence>MLELAVESSNGHNSARCFSTSGKFGVTPVVIAGQIITRSPPLAAPLPVRRVFARVRCIESSPEEHVLWEKTKVVFSGDDEILGDWSHPFTLTIPPSAATAAKSTQNQKDYKVVWRFDVGVDHEPIPYVGNRIAKSFYLELFDHRVPPLAPPSPPDDATIGDITLSLSPPHGSYGPGDTIPCSYHAESSTSAIRKVTVVLERTVVLAGREPFTSTLASTSLSNPPSRRSLKLVLPRRGGRWDVGESLQTPTASVSFHLRLRAVAKGHKPVQSRPAPVIITSVPIADRLEPPPPSPRIRRSARRGLYMQEGTIDIADPAVGLVSAPTIILPSRAPLKPILLTADQSDLTLLSKIRLTLPEDESISILRKYQQSGRRISTTASEEEDMQPLRSRQKMRDSISPTPGASLPLSPESNSPSSPSSPRLTTPVPL</sequence>
<comment type="caution">
    <text evidence="2">The sequence shown here is derived from an EMBL/GenBank/DDBJ whole genome shotgun (WGS) entry which is preliminary data.</text>
</comment>
<evidence type="ECO:0000313" key="2">
    <source>
        <dbReference type="EMBL" id="ORX38478.1"/>
    </source>
</evidence>
<dbReference type="RefSeq" id="XP_021872400.1">
    <property type="nucleotide sequence ID" value="XM_022012578.1"/>
</dbReference>
<dbReference type="Proteomes" id="UP000193218">
    <property type="component" value="Unassembled WGS sequence"/>
</dbReference>
<reference evidence="2 3" key="1">
    <citation type="submission" date="2017-03" db="EMBL/GenBank/DDBJ databases">
        <title>Widespread Adenine N6-methylation of Active Genes in Fungi.</title>
        <authorList>
            <consortium name="DOE Joint Genome Institute"/>
            <person name="Mondo S.J."/>
            <person name="Dannebaum R.O."/>
            <person name="Kuo R.C."/>
            <person name="Louie K.B."/>
            <person name="Bewick A.J."/>
            <person name="Labutti K."/>
            <person name="Haridas S."/>
            <person name="Kuo A."/>
            <person name="Salamov A."/>
            <person name="Ahrendt S.R."/>
            <person name="Lau R."/>
            <person name="Bowen B.P."/>
            <person name="Lipzen A."/>
            <person name="Sullivan W."/>
            <person name="Andreopoulos W.B."/>
            <person name="Clum A."/>
            <person name="Lindquist E."/>
            <person name="Daum C."/>
            <person name="Northen T.R."/>
            <person name="Ramamoorthy G."/>
            <person name="Schmitz R.J."/>
            <person name="Gryganskyi A."/>
            <person name="Culley D."/>
            <person name="Magnuson J."/>
            <person name="James T.Y."/>
            <person name="O'Malley M.A."/>
            <person name="Stajich J.E."/>
            <person name="Spatafora J.W."/>
            <person name="Visel A."/>
            <person name="Grigoriev I.V."/>
        </authorList>
    </citation>
    <scope>NUCLEOTIDE SEQUENCE [LARGE SCALE GENOMIC DNA]</scope>
    <source>
        <strain evidence="2 3">NRRL Y-17943</strain>
    </source>
</reference>
<name>A0A1Y1UKA0_9TREE</name>
<dbReference type="GeneID" id="33554386"/>
<gene>
    <name evidence="2" type="ORF">BD324DRAFT_359915</name>
</gene>
<feature type="compositionally biased region" description="Low complexity" evidence="1">
    <location>
        <begin position="405"/>
        <end position="429"/>
    </location>
</feature>
<evidence type="ECO:0008006" key="4">
    <source>
        <dbReference type="Google" id="ProtNLM"/>
    </source>
</evidence>
<evidence type="ECO:0000313" key="3">
    <source>
        <dbReference type="Proteomes" id="UP000193218"/>
    </source>
</evidence>
<evidence type="ECO:0000256" key="1">
    <source>
        <dbReference type="SAM" id="MobiDB-lite"/>
    </source>
</evidence>
<feature type="compositionally biased region" description="Polar residues" evidence="1">
    <location>
        <begin position="370"/>
        <end position="379"/>
    </location>
</feature>
<feature type="region of interest" description="Disordered" evidence="1">
    <location>
        <begin position="370"/>
        <end position="429"/>
    </location>
</feature>
<accession>A0A1Y1UKA0</accession>
<dbReference type="AlphaFoldDB" id="A0A1Y1UKA0"/>
<keyword evidence="3" id="KW-1185">Reference proteome</keyword>
<dbReference type="InParanoid" id="A0A1Y1UKA0"/>
<dbReference type="OrthoDB" id="3230530at2759"/>
<protein>
    <recommendedName>
        <fullName evidence="4">Arrestin C-terminal-like domain-containing protein</fullName>
    </recommendedName>
</protein>
<proteinExistence type="predicted"/>
<dbReference type="EMBL" id="NBSH01000004">
    <property type="protein sequence ID" value="ORX38478.1"/>
    <property type="molecule type" value="Genomic_DNA"/>
</dbReference>